<reference evidence="3" key="1">
    <citation type="submission" date="2019-04" db="EMBL/GenBank/DDBJ databases">
        <title>Evolution of Biomass-Degrading Anaerobic Consortia Revealed by Metagenomics.</title>
        <authorList>
            <person name="Peng X."/>
        </authorList>
    </citation>
    <scope>NUCLEOTIDE SEQUENCE</scope>
    <source>
        <strain evidence="3">SIG140</strain>
    </source>
</reference>
<dbReference type="Pfam" id="PF13088">
    <property type="entry name" value="BNR_2"/>
    <property type="match status" value="1"/>
</dbReference>
<feature type="domain" description="Sialidase" evidence="2">
    <location>
        <begin position="52"/>
        <end position="339"/>
    </location>
</feature>
<accession>A0A9D5NZT1</accession>
<dbReference type="PANTHER" id="PTHR43752:SF2">
    <property type="entry name" value="BNR_ASP-BOX REPEAT FAMILY PROTEIN"/>
    <property type="match status" value="1"/>
</dbReference>
<gene>
    <name evidence="3" type="ORF">E7101_04435</name>
</gene>
<proteinExistence type="predicted"/>
<organism evidence="3 4">
    <name type="scientific">Xylanibacter ruminicola</name>
    <name type="common">Prevotella ruminicola</name>
    <dbReference type="NCBI Taxonomy" id="839"/>
    <lineage>
        <taxon>Bacteria</taxon>
        <taxon>Pseudomonadati</taxon>
        <taxon>Bacteroidota</taxon>
        <taxon>Bacteroidia</taxon>
        <taxon>Bacteroidales</taxon>
        <taxon>Prevotellaceae</taxon>
        <taxon>Xylanibacter</taxon>
    </lineage>
</organism>
<feature type="signal peptide" evidence="1">
    <location>
        <begin position="1"/>
        <end position="20"/>
    </location>
</feature>
<dbReference type="InterPro" id="IPR011040">
    <property type="entry name" value="Sialidase"/>
</dbReference>
<dbReference type="SUPFAM" id="SSF50939">
    <property type="entry name" value="Sialidases"/>
    <property type="match status" value="1"/>
</dbReference>
<evidence type="ECO:0000313" key="3">
    <source>
        <dbReference type="EMBL" id="MBE6270179.1"/>
    </source>
</evidence>
<evidence type="ECO:0000256" key="1">
    <source>
        <dbReference type="SAM" id="SignalP"/>
    </source>
</evidence>
<evidence type="ECO:0000313" key="4">
    <source>
        <dbReference type="Proteomes" id="UP000806522"/>
    </source>
</evidence>
<name>A0A9D5NZT1_XYLRU</name>
<dbReference type="CDD" id="cd15482">
    <property type="entry name" value="Sialidase_non-viral"/>
    <property type="match status" value="1"/>
</dbReference>
<dbReference type="EMBL" id="SUYC01000004">
    <property type="protein sequence ID" value="MBE6270179.1"/>
    <property type="molecule type" value="Genomic_DNA"/>
</dbReference>
<keyword evidence="1" id="KW-0732">Signal</keyword>
<comment type="caution">
    <text evidence="3">The sequence shown here is derived from an EMBL/GenBank/DDBJ whole genome shotgun (WGS) entry which is preliminary data.</text>
</comment>
<dbReference type="PANTHER" id="PTHR43752">
    <property type="entry name" value="BNR/ASP-BOX REPEAT FAMILY PROTEIN"/>
    <property type="match status" value="1"/>
</dbReference>
<sequence>MLLRFFALFVMSLGMTTVNAQSLPNHNITIFSATDSTNHYANGVVITAYHNTLYCMWQSSPQNEDSDDTKVVFSTSTDEGLTWSKPTTLAQPTADYYCTSGGWTVAGDTLTAFIHIWQKGIEPREGTTNYSTTTDGLHWTQLQAVTMADGTPMQGVIEQDPLKLSDGRLVGAAHFSPGLHVCPIYTSQSNGHGGWHKAQFQGTDIGKTTRELEPSQYCRKDGSIVMIFRDQNSSFRKLASISTDGGISWSDPTLTEHLDARTKQCAGNLPDGTAYMVSCPSDSKMRWPLVLQLSDDGFSWNHTIQLRSKEELPPRHYKGRYKTLGYSYPKAFVWHNKLFIGYSVNKEDVVCTIVQLSF</sequence>
<dbReference type="Proteomes" id="UP000806522">
    <property type="component" value="Unassembled WGS sequence"/>
</dbReference>
<dbReference type="AlphaFoldDB" id="A0A9D5NZT1"/>
<dbReference type="Gene3D" id="2.120.10.10">
    <property type="match status" value="1"/>
</dbReference>
<evidence type="ECO:0000259" key="2">
    <source>
        <dbReference type="Pfam" id="PF13088"/>
    </source>
</evidence>
<protein>
    <recommendedName>
        <fullName evidence="2">Sialidase domain-containing protein</fullName>
    </recommendedName>
</protein>
<dbReference type="InterPro" id="IPR036278">
    <property type="entry name" value="Sialidase_sf"/>
</dbReference>
<feature type="chain" id="PRO_5039636131" description="Sialidase domain-containing protein" evidence="1">
    <location>
        <begin position="21"/>
        <end position="358"/>
    </location>
</feature>